<evidence type="ECO:0000313" key="2">
    <source>
        <dbReference type="EMBL" id="WDI31265.1"/>
    </source>
</evidence>
<name>A0AAE9ZCZ9_9PROT</name>
<protein>
    <submittedName>
        <fullName evidence="2">Uncharacterized protein</fullName>
    </submittedName>
</protein>
<organism evidence="2 3">
    <name type="scientific">Hyphococcus flavus</name>
    <dbReference type="NCBI Taxonomy" id="1866326"/>
    <lineage>
        <taxon>Bacteria</taxon>
        <taxon>Pseudomonadati</taxon>
        <taxon>Pseudomonadota</taxon>
        <taxon>Alphaproteobacteria</taxon>
        <taxon>Parvularculales</taxon>
        <taxon>Parvularculaceae</taxon>
        <taxon>Hyphococcus</taxon>
    </lineage>
</organism>
<reference evidence="2" key="1">
    <citation type="submission" date="2023-02" db="EMBL/GenBank/DDBJ databases">
        <title>Genome sequence of Hyphococcus flavus.</title>
        <authorList>
            <person name="Rong J.-C."/>
            <person name="Zhao Q."/>
            <person name="Yi M."/>
            <person name="Wu J.-Y."/>
        </authorList>
    </citation>
    <scope>NUCLEOTIDE SEQUENCE</scope>
    <source>
        <strain evidence="2">MCCC 1K03223</strain>
    </source>
</reference>
<keyword evidence="1" id="KW-0812">Transmembrane</keyword>
<evidence type="ECO:0000256" key="1">
    <source>
        <dbReference type="SAM" id="Phobius"/>
    </source>
</evidence>
<keyword evidence="1" id="KW-1133">Transmembrane helix</keyword>
<dbReference type="RefSeq" id="WP_274493114.1">
    <property type="nucleotide sequence ID" value="NZ_CP118166.1"/>
</dbReference>
<feature type="transmembrane region" description="Helical" evidence="1">
    <location>
        <begin position="47"/>
        <end position="67"/>
    </location>
</feature>
<dbReference type="AlphaFoldDB" id="A0AAE9ZCZ9"/>
<dbReference type="Proteomes" id="UP001214043">
    <property type="component" value="Chromosome"/>
</dbReference>
<feature type="transmembrane region" description="Helical" evidence="1">
    <location>
        <begin position="129"/>
        <end position="153"/>
    </location>
</feature>
<accession>A0AAE9ZCZ9</accession>
<keyword evidence="3" id="KW-1185">Reference proteome</keyword>
<keyword evidence="1" id="KW-0472">Membrane</keyword>
<feature type="transmembrane region" description="Helical" evidence="1">
    <location>
        <begin position="74"/>
        <end position="94"/>
    </location>
</feature>
<proteinExistence type="predicted"/>
<dbReference type="KEGG" id="hfl:PUV54_15040"/>
<gene>
    <name evidence="2" type="ORF">PUV54_15040</name>
</gene>
<evidence type="ECO:0000313" key="3">
    <source>
        <dbReference type="Proteomes" id="UP001214043"/>
    </source>
</evidence>
<dbReference type="EMBL" id="CP118166">
    <property type="protein sequence ID" value="WDI31265.1"/>
    <property type="molecule type" value="Genomic_DNA"/>
</dbReference>
<sequence length="155" mass="16848">MTPLAVPMETAVFEAELERTVKADKKPELTLVETGVEPKTNASLHAGVFRVFALINAAILAVFWLTFRNDREALFMVAISAVYLGVYLGTPYMLSRVGGRIDPVQKKPFAQFLAQPFETWTGVISGREALLQITLVPAAILIAVTGMGVIIGVSR</sequence>